<evidence type="ECO:0000313" key="2">
    <source>
        <dbReference type="EMBL" id="CAA6829874.1"/>
    </source>
</evidence>
<dbReference type="AlphaFoldDB" id="A0A6S6UIC5"/>
<name>A0A6S6UIC5_9BACT</name>
<reference evidence="2" key="1">
    <citation type="submission" date="2020-01" db="EMBL/GenBank/DDBJ databases">
        <authorList>
            <person name="Meier V. D."/>
            <person name="Meier V D."/>
        </authorList>
    </citation>
    <scope>NUCLEOTIDE SEQUENCE</scope>
    <source>
        <strain evidence="2">HLG_WM_MAG_10</strain>
    </source>
</reference>
<evidence type="ECO:0000256" key="1">
    <source>
        <dbReference type="ARBA" id="ARBA00023002"/>
    </source>
</evidence>
<dbReference type="PANTHER" id="PTHR43157:SF31">
    <property type="entry name" value="PHOSPHATIDYLINOSITOL-GLYCAN BIOSYNTHESIS CLASS F PROTEIN"/>
    <property type="match status" value="1"/>
</dbReference>
<dbReference type="SUPFAM" id="SSF51735">
    <property type="entry name" value="NAD(P)-binding Rossmann-fold domains"/>
    <property type="match status" value="1"/>
</dbReference>
<gene>
    <name evidence="2" type="ORF">HELGO_WM25815</name>
</gene>
<sequence>MTTFDLDKIASQKGRIAIVTGANIGLGFETAVELAKKEMTVVLACRNMNKATIAKQDILKEVPKADIDIIQIDLSSLDSVRIFAKNYLKKYQQLDLLINNAGLMVPPFSLTEDGFELQMAANYFGHFLLTGLLLETILATPDSRIVSLSSIAHRNGKINFEDLQSQKKYSAMKAYSQSKLACLMYGYELQRRLDAAGQRTTISTIAHPGVSDTNLGQHLPKWILPILGFISPLFSHAPKAGAQPTLWAALGTAAGGDYFGPTKLREMKGKPGIVGSTPLSKDKEIAKKLWKVSEKLTGISYAF</sequence>
<accession>A0A6S6UIC5</accession>
<organism evidence="2">
    <name type="scientific">uncultured Aureispira sp</name>
    <dbReference type="NCBI Taxonomy" id="1331704"/>
    <lineage>
        <taxon>Bacteria</taxon>
        <taxon>Pseudomonadati</taxon>
        <taxon>Bacteroidota</taxon>
        <taxon>Saprospiria</taxon>
        <taxon>Saprospirales</taxon>
        <taxon>Saprospiraceae</taxon>
        <taxon>Aureispira</taxon>
        <taxon>environmental samples</taxon>
    </lineage>
</organism>
<keyword evidence="1" id="KW-0560">Oxidoreductase</keyword>
<dbReference type="GO" id="GO:0016491">
    <property type="term" value="F:oxidoreductase activity"/>
    <property type="evidence" value="ECO:0007669"/>
    <property type="project" value="UniProtKB-KW"/>
</dbReference>
<protein>
    <submittedName>
        <fullName evidence="2">Probable oxidoreductase/Short-chain dehydrogenase</fullName>
    </submittedName>
</protein>
<dbReference type="PRINTS" id="PR00081">
    <property type="entry name" value="GDHRDH"/>
</dbReference>
<dbReference type="Pfam" id="PF00106">
    <property type="entry name" value="adh_short"/>
    <property type="match status" value="1"/>
</dbReference>
<dbReference type="InterPro" id="IPR002347">
    <property type="entry name" value="SDR_fam"/>
</dbReference>
<dbReference type="PANTHER" id="PTHR43157">
    <property type="entry name" value="PHOSPHATIDYLINOSITOL-GLYCAN BIOSYNTHESIS CLASS F PROTEIN-RELATED"/>
    <property type="match status" value="1"/>
</dbReference>
<proteinExistence type="predicted"/>
<dbReference type="NCBIfam" id="NF004846">
    <property type="entry name" value="PRK06197.1"/>
    <property type="match status" value="1"/>
</dbReference>
<dbReference type="EMBL" id="CACVAQ010000523">
    <property type="protein sequence ID" value="CAA6829874.1"/>
    <property type="molecule type" value="Genomic_DNA"/>
</dbReference>
<dbReference type="InterPro" id="IPR036291">
    <property type="entry name" value="NAD(P)-bd_dom_sf"/>
</dbReference>
<dbReference type="Gene3D" id="3.40.50.720">
    <property type="entry name" value="NAD(P)-binding Rossmann-like Domain"/>
    <property type="match status" value="1"/>
</dbReference>
<dbReference type="CDD" id="cd05327">
    <property type="entry name" value="retinol-DH_like_SDR_c_like"/>
    <property type="match status" value="1"/>
</dbReference>